<reference evidence="2" key="1">
    <citation type="submission" date="2022-09" db="EMBL/GenBank/DDBJ databases">
        <title>Culturomic study of gut microbiota in children with autism spectrum disorder.</title>
        <authorList>
            <person name="Efimov B.A."/>
            <person name="Chaplin A.V."/>
            <person name="Sokolova S.R."/>
            <person name="Pikina A.P."/>
            <person name="Korzhanova M."/>
            <person name="Belova V."/>
            <person name="Korostin D."/>
        </authorList>
    </citation>
    <scope>NUCLEOTIDE SEQUENCE</scope>
    <source>
        <strain evidence="2">ASD5510</strain>
    </source>
</reference>
<feature type="transmembrane region" description="Helical" evidence="1">
    <location>
        <begin position="150"/>
        <end position="179"/>
    </location>
</feature>
<keyword evidence="3" id="KW-1185">Reference proteome</keyword>
<proteinExistence type="predicted"/>
<keyword evidence="1" id="KW-0472">Membrane</keyword>
<feature type="transmembrane region" description="Helical" evidence="1">
    <location>
        <begin position="104"/>
        <end position="127"/>
    </location>
</feature>
<dbReference type="Proteomes" id="UP001065549">
    <property type="component" value="Unassembled WGS sequence"/>
</dbReference>
<organism evidence="2 3">
    <name type="scientific">Hominibacterium faecale</name>
    <dbReference type="NCBI Taxonomy" id="2839743"/>
    <lineage>
        <taxon>Bacteria</taxon>
        <taxon>Bacillati</taxon>
        <taxon>Bacillota</taxon>
        <taxon>Clostridia</taxon>
        <taxon>Peptostreptococcales</taxon>
        <taxon>Anaerovoracaceae</taxon>
        <taxon>Hominibacterium</taxon>
    </lineage>
</organism>
<keyword evidence="1" id="KW-1133">Transmembrane helix</keyword>
<feature type="transmembrane region" description="Helical" evidence="1">
    <location>
        <begin position="191"/>
        <end position="214"/>
    </location>
</feature>
<protein>
    <submittedName>
        <fullName evidence="2">Uncharacterized protein</fullName>
    </submittedName>
</protein>
<keyword evidence="1" id="KW-0812">Transmembrane</keyword>
<evidence type="ECO:0000313" key="2">
    <source>
        <dbReference type="EMBL" id="MCU7380012.1"/>
    </source>
</evidence>
<accession>A0A9J6QWZ9</accession>
<dbReference type="RefSeq" id="WP_148394688.1">
    <property type="nucleotide sequence ID" value="NZ_JAJAGH010000003.1"/>
</dbReference>
<dbReference type="EMBL" id="JAOSHN010000007">
    <property type="protein sequence ID" value="MCU7380012.1"/>
    <property type="molecule type" value="Genomic_DNA"/>
</dbReference>
<sequence>MLYKWIALNIRMTKREFTASMLLLLAAVIILLIASGQSSLETDSRLFIGVLSAILGGAVAFFLMGAAKLYYSSMLGENASLYMVLPVSYRKMVWGKVLTGGFQLYLLQLAGLCGLVLASASAASYGMRLPVMLDMDLKSVVMGGILAEQIGFICLELFGILLLADMVFCASILLAAAIVHSIRPHGIKVPLGILIYGAALAIPVSETWLGVLIIEKAAGPYVLLSLTGVALMGAATLIFLIYLILRLLSKRLEVN</sequence>
<feature type="transmembrane region" description="Helical" evidence="1">
    <location>
        <begin position="220"/>
        <end position="245"/>
    </location>
</feature>
<gene>
    <name evidence="2" type="ORF">OBO34_16855</name>
</gene>
<dbReference type="AlphaFoldDB" id="A0A9J6QWZ9"/>
<comment type="caution">
    <text evidence="2">The sequence shown here is derived from an EMBL/GenBank/DDBJ whole genome shotgun (WGS) entry which is preliminary data.</text>
</comment>
<feature type="transmembrane region" description="Helical" evidence="1">
    <location>
        <begin position="46"/>
        <end position="71"/>
    </location>
</feature>
<name>A0A9J6QWZ9_9FIRM</name>
<evidence type="ECO:0000256" key="1">
    <source>
        <dbReference type="SAM" id="Phobius"/>
    </source>
</evidence>
<evidence type="ECO:0000313" key="3">
    <source>
        <dbReference type="Proteomes" id="UP001065549"/>
    </source>
</evidence>